<keyword evidence="8 12" id="KW-0067">ATP-binding</keyword>
<dbReference type="InterPro" id="IPR011611">
    <property type="entry name" value="PfkB_dom"/>
</dbReference>
<sequence>MPEKITVVGSINMDLVTSTDRMPEQGETILGENFAVIPGGKGANQAVAAAKLGAYVHFIGRVGSDVFGGRLITHMKEQGVSTDDLEQVSDEPSGTASIILAEQDNRIIVVPGANNTVTPEVVAAREDVIAESDIMLLQLEIPLESAVKAAELAAAHDTTVILNPAPMQDLPKALLDNVDYFTPNEHELLPLFQNEPDASIYHSRCVMTKGADGVLFTEDNKERHIPGYPVEPVDTTGAGDTFNGALAAALTRNVPLPEACRFANAAAALSVQKMGAQGGMPMQHEVENFLKNKQDRS</sequence>
<evidence type="ECO:0000256" key="3">
    <source>
        <dbReference type="ARBA" id="ARBA00016943"/>
    </source>
</evidence>
<dbReference type="NCBIfam" id="TIGR02152">
    <property type="entry name" value="D_ribokin_bact"/>
    <property type="match status" value="1"/>
</dbReference>
<dbReference type="GO" id="GO:0046872">
    <property type="term" value="F:metal ion binding"/>
    <property type="evidence" value="ECO:0007669"/>
    <property type="project" value="UniProtKB-KW"/>
</dbReference>
<dbReference type="GO" id="GO:0005524">
    <property type="term" value="F:ATP binding"/>
    <property type="evidence" value="ECO:0007669"/>
    <property type="project" value="UniProtKB-UniRule"/>
</dbReference>
<gene>
    <name evidence="12" type="primary">rbsK</name>
    <name evidence="14" type="ORF">SAMN05518683_12316</name>
</gene>
<feature type="binding site" evidence="12">
    <location>
        <position position="184"/>
    </location>
    <ligand>
        <name>ATP</name>
        <dbReference type="ChEBI" id="CHEBI:30616"/>
    </ligand>
</feature>
<feature type="active site" description="Proton acceptor" evidence="12">
    <location>
        <position position="240"/>
    </location>
</feature>
<feature type="binding site" evidence="12">
    <location>
        <position position="270"/>
    </location>
    <ligand>
        <name>K(+)</name>
        <dbReference type="ChEBI" id="CHEBI:29103"/>
    </ligand>
</feature>
<keyword evidence="12" id="KW-0963">Cytoplasm</keyword>
<evidence type="ECO:0000256" key="2">
    <source>
        <dbReference type="ARBA" id="ARBA00012035"/>
    </source>
</evidence>
<dbReference type="InterPro" id="IPR002173">
    <property type="entry name" value="Carboh/pur_kinase_PfkB_CS"/>
</dbReference>
<feature type="domain" description="Carbohydrate kinase PfkB" evidence="13">
    <location>
        <begin position="3"/>
        <end position="281"/>
    </location>
</feature>
<evidence type="ECO:0000259" key="13">
    <source>
        <dbReference type="Pfam" id="PF00294"/>
    </source>
</evidence>
<evidence type="ECO:0000256" key="11">
    <source>
        <dbReference type="ARBA" id="ARBA00023277"/>
    </source>
</evidence>
<dbReference type="InterPro" id="IPR029056">
    <property type="entry name" value="Ribokinase-like"/>
</dbReference>
<comment type="caution">
    <text evidence="12">Lacks conserved residue(s) required for the propagation of feature annotation.</text>
</comment>
<feature type="binding site" evidence="12">
    <location>
        <position position="236"/>
    </location>
    <ligand>
        <name>K(+)</name>
        <dbReference type="ChEBI" id="CHEBI:29103"/>
    </ligand>
</feature>
<evidence type="ECO:0000256" key="7">
    <source>
        <dbReference type="ARBA" id="ARBA00022777"/>
    </source>
</evidence>
<comment type="similarity">
    <text evidence="1">Belongs to the carbohydrate kinase pfkB family.</text>
</comment>
<feature type="binding site" evidence="12">
    <location>
        <position position="140"/>
    </location>
    <ligand>
        <name>substrate</name>
    </ligand>
</feature>
<keyword evidence="11 12" id="KW-0119">Carbohydrate metabolism</keyword>
<dbReference type="GO" id="GO:0005829">
    <property type="term" value="C:cytosol"/>
    <property type="evidence" value="ECO:0007669"/>
    <property type="project" value="TreeGrafter"/>
</dbReference>
<dbReference type="InterPro" id="IPR011877">
    <property type="entry name" value="Ribokinase"/>
</dbReference>
<dbReference type="PROSITE" id="PS00584">
    <property type="entry name" value="PFKB_KINASES_2"/>
    <property type="match status" value="1"/>
</dbReference>
<evidence type="ECO:0000313" key="14">
    <source>
        <dbReference type="EMBL" id="SFQ24086.1"/>
    </source>
</evidence>
<dbReference type="AlphaFoldDB" id="A0A1I5WX33"/>
<dbReference type="GO" id="GO:0019303">
    <property type="term" value="P:D-ribose catabolic process"/>
    <property type="evidence" value="ECO:0007669"/>
    <property type="project" value="UniProtKB-UniRule"/>
</dbReference>
<feature type="binding site" evidence="12">
    <location>
        <position position="275"/>
    </location>
    <ligand>
        <name>K(+)</name>
        <dbReference type="ChEBI" id="CHEBI:29103"/>
    </ligand>
</feature>
<dbReference type="InterPro" id="IPR002139">
    <property type="entry name" value="Ribo/fructo_kinase"/>
</dbReference>
<dbReference type="GO" id="GO:0004747">
    <property type="term" value="F:ribokinase activity"/>
    <property type="evidence" value="ECO:0007669"/>
    <property type="project" value="UniProtKB-UniRule"/>
</dbReference>
<comment type="similarity">
    <text evidence="12">Belongs to the carbohydrate kinase PfkB family. Ribokinase subfamily.</text>
</comment>
<evidence type="ECO:0000313" key="15">
    <source>
        <dbReference type="Proteomes" id="UP000198892"/>
    </source>
</evidence>
<feature type="binding site" evidence="12">
    <location>
        <position position="234"/>
    </location>
    <ligand>
        <name>K(+)</name>
        <dbReference type="ChEBI" id="CHEBI:29103"/>
    </ligand>
</feature>
<proteinExistence type="inferred from homology"/>
<feature type="binding site" evidence="12">
    <location>
        <begin position="12"/>
        <end position="14"/>
    </location>
    <ligand>
        <name>substrate</name>
    </ligand>
</feature>
<keyword evidence="15" id="KW-1185">Reference proteome</keyword>
<dbReference type="STRING" id="1884432.SAMN05518683_12316"/>
<dbReference type="PANTHER" id="PTHR10584">
    <property type="entry name" value="SUGAR KINASE"/>
    <property type="match status" value="1"/>
</dbReference>
<reference evidence="15" key="1">
    <citation type="submission" date="2016-10" db="EMBL/GenBank/DDBJ databases">
        <authorList>
            <person name="Varghese N."/>
            <person name="Submissions S."/>
        </authorList>
    </citation>
    <scope>NUCLEOTIDE SEQUENCE [LARGE SCALE GENOMIC DNA]</scope>
    <source>
        <strain evidence="15">S7</strain>
    </source>
</reference>
<comment type="pathway">
    <text evidence="12">Carbohydrate metabolism; D-ribose degradation; D-ribose 5-phosphate from beta-D-ribopyranose: step 2/2.</text>
</comment>
<comment type="subcellular location">
    <subcellularLocation>
        <location evidence="12">Cytoplasm</location>
    </subcellularLocation>
</comment>
<dbReference type="OrthoDB" id="9775849at2"/>
<dbReference type="PRINTS" id="PR00990">
    <property type="entry name" value="RIBOKINASE"/>
</dbReference>
<evidence type="ECO:0000256" key="9">
    <source>
        <dbReference type="ARBA" id="ARBA00022842"/>
    </source>
</evidence>
<evidence type="ECO:0000256" key="1">
    <source>
        <dbReference type="ARBA" id="ARBA00005380"/>
    </source>
</evidence>
<feature type="binding site" evidence="12">
    <location>
        <begin position="208"/>
        <end position="213"/>
    </location>
    <ligand>
        <name>ATP</name>
        <dbReference type="ChEBI" id="CHEBI:30616"/>
    </ligand>
</feature>
<keyword evidence="4 12" id="KW-0808">Transferase</keyword>
<keyword evidence="5 12" id="KW-0479">Metal-binding</keyword>
<keyword evidence="9 12" id="KW-0460">Magnesium</keyword>
<evidence type="ECO:0000256" key="5">
    <source>
        <dbReference type="ARBA" id="ARBA00022723"/>
    </source>
</evidence>
<comment type="function">
    <text evidence="12">Catalyzes the phosphorylation of ribose at O-5 in a reaction requiring ATP and magnesium. The resulting D-ribose-5-phosphate can then be used either for sythesis of nucleotides, histidine, and tryptophan, or as a component of the pentose phosphate pathway.</text>
</comment>
<dbReference type="PANTHER" id="PTHR10584:SF166">
    <property type="entry name" value="RIBOKINASE"/>
    <property type="match status" value="1"/>
</dbReference>
<name>A0A1I5WX33_9BACI</name>
<evidence type="ECO:0000256" key="4">
    <source>
        <dbReference type="ARBA" id="ARBA00022679"/>
    </source>
</evidence>
<dbReference type="CDD" id="cd01174">
    <property type="entry name" value="ribokinase"/>
    <property type="match status" value="1"/>
</dbReference>
<dbReference type="Proteomes" id="UP000198892">
    <property type="component" value="Unassembled WGS sequence"/>
</dbReference>
<organism evidence="14 15">
    <name type="scientific">Salibacterium halotolerans</name>
    <dbReference type="NCBI Taxonomy" id="1884432"/>
    <lineage>
        <taxon>Bacteria</taxon>
        <taxon>Bacillati</taxon>
        <taxon>Bacillota</taxon>
        <taxon>Bacilli</taxon>
        <taxon>Bacillales</taxon>
        <taxon>Bacillaceae</taxon>
    </lineage>
</organism>
<comment type="subunit">
    <text evidence="12">Homodimer.</text>
</comment>
<evidence type="ECO:0000256" key="8">
    <source>
        <dbReference type="ARBA" id="ARBA00022840"/>
    </source>
</evidence>
<dbReference type="Gene3D" id="3.40.1190.20">
    <property type="match status" value="1"/>
</dbReference>
<dbReference type="EMBL" id="FOXD01000023">
    <property type="protein sequence ID" value="SFQ24086.1"/>
    <property type="molecule type" value="Genomic_DNA"/>
</dbReference>
<keyword evidence="6 12" id="KW-0547">Nucleotide-binding</keyword>
<keyword evidence="10 12" id="KW-0630">Potassium</keyword>
<protein>
    <recommendedName>
        <fullName evidence="3 12">Ribokinase</fullName>
        <shortName evidence="12">RK</shortName>
        <ecNumber evidence="2 12">2.7.1.15</ecNumber>
    </recommendedName>
</protein>
<feature type="binding site" evidence="12">
    <location>
        <position position="264"/>
    </location>
    <ligand>
        <name>ATP</name>
        <dbReference type="ChEBI" id="CHEBI:30616"/>
    </ligand>
</feature>
<dbReference type="EC" id="2.7.1.15" evidence="2 12"/>
<accession>A0A1I5WX33</accession>
<comment type="activity regulation">
    <text evidence="12">Activated by a monovalent cation that binds near, but not in, the active site. The most likely occupant of the site in vivo is potassium. Ion binding induces a conformational change that may alter substrate affinity.</text>
</comment>
<feature type="binding site" evidence="12">
    <location>
        <begin position="239"/>
        <end position="240"/>
    </location>
    <ligand>
        <name>ATP</name>
        <dbReference type="ChEBI" id="CHEBI:30616"/>
    </ligand>
</feature>
<feature type="binding site" evidence="12">
    <location>
        <position position="240"/>
    </location>
    <ligand>
        <name>substrate</name>
    </ligand>
</feature>
<feature type="binding site" evidence="12">
    <location>
        <position position="273"/>
    </location>
    <ligand>
        <name>K(+)</name>
        <dbReference type="ChEBI" id="CHEBI:29103"/>
    </ligand>
</feature>
<dbReference type="UniPathway" id="UPA00916">
    <property type="reaction ID" value="UER00889"/>
</dbReference>
<comment type="catalytic activity">
    <reaction evidence="12">
        <text>D-ribose + ATP = D-ribose 5-phosphate + ADP + H(+)</text>
        <dbReference type="Rhea" id="RHEA:13697"/>
        <dbReference type="ChEBI" id="CHEBI:15378"/>
        <dbReference type="ChEBI" id="CHEBI:30616"/>
        <dbReference type="ChEBI" id="CHEBI:47013"/>
        <dbReference type="ChEBI" id="CHEBI:78346"/>
        <dbReference type="ChEBI" id="CHEBI:456216"/>
        <dbReference type="EC" id="2.7.1.15"/>
    </reaction>
</comment>
<dbReference type="RefSeq" id="WP_093338851.1">
    <property type="nucleotide sequence ID" value="NZ_FOXD01000023.1"/>
</dbReference>
<dbReference type="SUPFAM" id="SSF53613">
    <property type="entry name" value="Ribokinase-like"/>
    <property type="match status" value="1"/>
</dbReference>
<evidence type="ECO:0000256" key="12">
    <source>
        <dbReference type="HAMAP-Rule" id="MF_01987"/>
    </source>
</evidence>
<dbReference type="Pfam" id="PF00294">
    <property type="entry name" value="PfkB"/>
    <property type="match status" value="1"/>
</dbReference>
<feature type="binding site" evidence="12">
    <location>
        <begin position="40"/>
        <end position="44"/>
    </location>
    <ligand>
        <name>substrate</name>
    </ligand>
</feature>
<evidence type="ECO:0000256" key="6">
    <source>
        <dbReference type="ARBA" id="ARBA00022741"/>
    </source>
</evidence>
<comment type="cofactor">
    <cofactor evidence="12">
        <name>Mg(2+)</name>
        <dbReference type="ChEBI" id="CHEBI:18420"/>
    </cofactor>
    <text evidence="12">Requires a divalent cation, most likely magnesium in vivo, as an electrophilic catalyst to aid phosphoryl group transfer. It is the chelate of the metal and the nucleotide that is the actual substrate.</text>
</comment>
<keyword evidence="7 12" id="KW-0418">Kinase</keyword>
<evidence type="ECO:0000256" key="10">
    <source>
        <dbReference type="ARBA" id="ARBA00022958"/>
    </source>
</evidence>
<dbReference type="HAMAP" id="MF_01987">
    <property type="entry name" value="Ribokinase"/>
    <property type="match status" value="1"/>
</dbReference>